<evidence type="ECO:0000313" key="2">
    <source>
        <dbReference type="Proteomes" id="UP001430848"/>
    </source>
</evidence>
<comment type="caution">
    <text evidence="1">The sequence shown here is derived from an EMBL/GenBank/DDBJ whole genome shotgun (WGS) entry which is preliminary data.</text>
</comment>
<name>A0ABR1NPL6_DIAER</name>
<accession>A0ABR1NPL6</accession>
<gene>
    <name evidence="1" type="ORF">SLS63_013054</name>
</gene>
<organism evidence="1 2">
    <name type="scientific">Diaporthe eres</name>
    <name type="common">Phomopsis oblonga</name>
    <dbReference type="NCBI Taxonomy" id="83184"/>
    <lineage>
        <taxon>Eukaryota</taxon>
        <taxon>Fungi</taxon>
        <taxon>Dikarya</taxon>
        <taxon>Ascomycota</taxon>
        <taxon>Pezizomycotina</taxon>
        <taxon>Sordariomycetes</taxon>
        <taxon>Sordariomycetidae</taxon>
        <taxon>Diaporthales</taxon>
        <taxon>Diaporthaceae</taxon>
        <taxon>Diaporthe</taxon>
        <taxon>Diaporthe eres species complex</taxon>
    </lineage>
</organism>
<reference evidence="1 2" key="1">
    <citation type="submission" date="2024-02" db="EMBL/GenBank/DDBJ databases">
        <title>De novo assembly and annotation of 12 fungi associated with fruit tree decline syndrome in Ontario, Canada.</title>
        <authorList>
            <person name="Sulman M."/>
            <person name="Ellouze W."/>
            <person name="Ilyukhin E."/>
        </authorList>
    </citation>
    <scope>NUCLEOTIDE SEQUENCE [LARGE SCALE GENOMIC DNA]</scope>
    <source>
        <strain evidence="1 2">M169</strain>
    </source>
</reference>
<dbReference type="Proteomes" id="UP001430848">
    <property type="component" value="Unassembled WGS sequence"/>
</dbReference>
<proteinExistence type="predicted"/>
<evidence type="ECO:0000313" key="1">
    <source>
        <dbReference type="EMBL" id="KAK7710088.1"/>
    </source>
</evidence>
<dbReference type="EMBL" id="JAKNSF020000161">
    <property type="protein sequence ID" value="KAK7710088.1"/>
    <property type="molecule type" value="Genomic_DNA"/>
</dbReference>
<protein>
    <submittedName>
        <fullName evidence="1">Uncharacterized protein</fullName>
    </submittedName>
</protein>
<sequence>MIVKLVVLSNAVSFFGKDLAKNEQFMKSALDYVEETLICAEIVKLLPTSLARYVPYAT</sequence>
<keyword evidence="2" id="KW-1185">Reference proteome</keyword>